<name>A0A7G2CQM7_9TRYP</name>
<feature type="transmembrane region" description="Helical" evidence="6">
    <location>
        <begin position="370"/>
        <end position="394"/>
    </location>
</feature>
<comment type="subcellular location">
    <subcellularLocation>
        <location evidence="1">Membrane</location>
        <topology evidence="1">Multi-pass membrane protein</topology>
    </subcellularLocation>
</comment>
<evidence type="ECO:0000256" key="4">
    <source>
        <dbReference type="ARBA" id="ARBA00023136"/>
    </source>
</evidence>
<dbReference type="EMBL" id="LR877168">
    <property type="protein sequence ID" value="CAD2222136.1"/>
    <property type="molecule type" value="Genomic_DNA"/>
</dbReference>
<keyword evidence="3 6" id="KW-1133">Transmembrane helix</keyword>
<feature type="transmembrane region" description="Helical" evidence="6">
    <location>
        <begin position="458"/>
        <end position="476"/>
    </location>
</feature>
<feature type="domain" description="Abscisic acid G-protein coupled receptor-like" evidence="7">
    <location>
        <begin position="361"/>
        <end position="533"/>
    </location>
</feature>
<dbReference type="PANTHER" id="PTHR15948">
    <property type="entry name" value="G-PROTEIN COUPLED RECEPTOR 89-RELATED"/>
    <property type="match status" value="1"/>
</dbReference>
<evidence type="ECO:0000256" key="3">
    <source>
        <dbReference type="ARBA" id="ARBA00022989"/>
    </source>
</evidence>
<sequence length="548" mass="59893">MALFFIPRLLLVGAYLFLHRLGELLVSLVLVQSTNSYVASLSFASALSFSVLLLSLTLVNSAYNSNALTQRVVSSFFGDGKEGDPAFQFMLGSFQFCLSILLLCTVALFPLFVVYSVVKGLLFQKKIDGAGNGKGSGGRLRRFLLFTFLIVVGVLWVYVKFIRGSDNSDWVNSVKNAATRTSKKSEAILKKSVHFSEPPSSFSSLSYILAIVSANVGVIGVAVMGLLSGYAGITSPLQAIVPFLYWRGKVDRLRQSAHTLARRQRYVLGMYSKSQRSAAQQHYEHAASRNREGREGGDGEQPHAEKNKKGLLGWVQRAWRGSGEVSLASLYAEAEATQYLGISLSLQSSELQGVIAEAERGGTLLGLLNFLWGAALLVYTVVKIVFTAYSLYAARQSEENIVYQLIARWGGEGTGIILLVPMLVNAWLVCMSIRSLLLLFFQVTLSLGSAVVTADTTAVLLALCMSVYSIGLLVMLRQSLPDVTEGLSENPNAHHVSHVLLTTFGHLPVYYYQRLNEWCFMIGCGVTIVARKFFFGDPASMAIKTASE</sequence>
<evidence type="ECO:0000313" key="10">
    <source>
        <dbReference type="Proteomes" id="UP000515908"/>
    </source>
</evidence>
<feature type="region of interest" description="Disordered" evidence="5">
    <location>
        <begin position="281"/>
        <end position="305"/>
    </location>
</feature>
<dbReference type="Proteomes" id="UP000515908">
    <property type="component" value="Chromosome 24"/>
</dbReference>
<evidence type="ECO:0000259" key="7">
    <source>
        <dbReference type="Pfam" id="PF12430"/>
    </source>
</evidence>
<feature type="transmembrane region" description="Helical" evidence="6">
    <location>
        <begin position="406"/>
        <end position="428"/>
    </location>
</feature>
<evidence type="ECO:0000256" key="5">
    <source>
        <dbReference type="SAM" id="MobiDB-lite"/>
    </source>
</evidence>
<dbReference type="InterPro" id="IPR022535">
    <property type="entry name" value="Golgi_pH-regulator_cons_dom"/>
</dbReference>
<reference evidence="9 10" key="1">
    <citation type="submission" date="2020-08" db="EMBL/GenBank/DDBJ databases">
        <authorList>
            <person name="Newling K."/>
            <person name="Davey J."/>
            <person name="Forrester S."/>
        </authorList>
    </citation>
    <scope>NUCLEOTIDE SEQUENCE [LARGE SCALE GENOMIC DNA]</scope>
    <source>
        <strain evidence="10">Crithidia deanei Carvalho (ATCC PRA-265)</strain>
    </source>
</reference>
<protein>
    <submittedName>
        <fullName evidence="9">The Golgi pH Regulator (GPHR) Family N-terminal/Abscisic acid G-protein coupled receptor, putative</fullName>
    </submittedName>
</protein>
<keyword evidence="9" id="KW-0675">Receptor</keyword>
<feature type="transmembrane region" description="Helical" evidence="6">
    <location>
        <begin position="205"/>
        <end position="227"/>
    </location>
</feature>
<dbReference type="Pfam" id="PF12537">
    <property type="entry name" value="GPHR_N"/>
    <property type="match status" value="1"/>
</dbReference>
<feature type="transmembrane region" description="Helical" evidence="6">
    <location>
        <begin position="38"/>
        <end position="59"/>
    </location>
</feature>
<feature type="transmembrane region" description="Helical" evidence="6">
    <location>
        <begin position="143"/>
        <end position="162"/>
    </location>
</feature>
<feature type="compositionally biased region" description="Basic and acidic residues" evidence="5">
    <location>
        <begin position="282"/>
        <end position="305"/>
    </location>
</feature>
<keyword evidence="10" id="KW-1185">Reference proteome</keyword>
<feature type="transmembrane region" description="Helical" evidence="6">
    <location>
        <begin position="12"/>
        <end position="31"/>
    </location>
</feature>
<evidence type="ECO:0000256" key="2">
    <source>
        <dbReference type="ARBA" id="ARBA00022692"/>
    </source>
</evidence>
<evidence type="ECO:0000259" key="8">
    <source>
        <dbReference type="Pfam" id="PF12537"/>
    </source>
</evidence>
<accession>A0A7G2CQM7</accession>
<evidence type="ECO:0000313" key="9">
    <source>
        <dbReference type="EMBL" id="CAD2222136.1"/>
    </source>
</evidence>
<dbReference type="Pfam" id="PF12430">
    <property type="entry name" value="ABA_GPCR"/>
    <property type="match status" value="1"/>
</dbReference>
<keyword evidence="4 6" id="KW-0472">Membrane</keyword>
<feature type="domain" description="Golgi pH regulator conserved" evidence="8">
    <location>
        <begin position="212"/>
        <end position="264"/>
    </location>
</feature>
<dbReference type="VEuPathDB" id="TriTrypDB:ADEAN_000967500"/>
<dbReference type="GO" id="GO:0016020">
    <property type="term" value="C:membrane"/>
    <property type="evidence" value="ECO:0007669"/>
    <property type="project" value="UniProtKB-SubCell"/>
</dbReference>
<proteinExistence type="predicted"/>
<dbReference type="InterPro" id="IPR025969">
    <property type="entry name" value="ABA_GPCR_dom"/>
</dbReference>
<dbReference type="AlphaFoldDB" id="A0A7G2CQM7"/>
<feature type="transmembrane region" description="Helical" evidence="6">
    <location>
        <begin position="435"/>
        <end position="452"/>
    </location>
</feature>
<organism evidence="9 10">
    <name type="scientific">Angomonas deanei</name>
    <dbReference type="NCBI Taxonomy" id="59799"/>
    <lineage>
        <taxon>Eukaryota</taxon>
        <taxon>Discoba</taxon>
        <taxon>Euglenozoa</taxon>
        <taxon>Kinetoplastea</taxon>
        <taxon>Metakinetoplastina</taxon>
        <taxon>Trypanosomatida</taxon>
        <taxon>Trypanosomatidae</taxon>
        <taxon>Strigomonadinae</taxon>
        <taxon>Angomonas</taxon>
    </lineage>
</organism>
<dbReference type="InterPro" id="IPR015672">
    <property type="entry name" value="GPHR/GTG"/>
</dbReference>
<feature type="transmembrane region" description="Helical" evidence="6">
    <location>
        <begin position="93"/>
        <end position="122"/>
    </location>
</feature>
<keyword evidence="2 6" id="KW-0812">Transmembrane</keyword>
<dbReference type="PANTHER" id="PTHR15948:SF0">
    <property type="entry name" value="GOLGI PH REGULATOR A-RELATED"/>
    <property type="match status" value="1"/>
</dbReference>
<evidence type="ECO:0000256" key="1">
    <source>
        <dbReference type="ARBA" id="ARBA00004141"/>
    </source>
</evidence>
<evidence type="ECO:0000256" key="6">
    <source>
        <dbReference type="SAM" id="Phobius"/>
    </source>
</evidence>
<gene>
    <name evidence="9" type="ORF">ADEAN_000967500</name>
</gene>